<sequence length="69" mass="7243">MRVNDLSNVIWRKSSRSNTQGAECVELGSGGGLVGVRDSKNRGGGVLVFGGDALTRFLVAAKQGDFDLC</sequence>
<reference evidence="2" key="1">
    <citation type="submission" date="2022-06" db="EMBL/GenBank/DDBJ databases">
        <title>Genomic Encyclopedia of Archaeal and Bacterial Type Strains, Phase II (KMG-II): from individual species to whole genera.</title>
        <authorList>
            <person name="Goeker M."/>
        </authorList>
    </citation>
    <scope>NUCLEOTIDE SEQUENCE</scope>
    <source>
        <strain evidence="2">DSM 43935</strain>
    </source>
</reference>
<keyword evidence="3" id="KW-1185">Reference proteome</keyword>
<gene>
    <name evidence="2" type="ORF">LX83_006431</name>
</gene>
<comment type="caution">
    <text evidence="2">The sequence shown here is derived from an EMBL/GenBank/DDBJ whole genome shotgun (WGS) entry which is preliminary data.</text>
</comment>
<dbReference type="Proteomes" id="UP001206128">
    <property type="component" value="Unassembled WGS sequence"/>
</dbReference>
<protein>
    <recommendedName>
        <fullName evidence="1">DUF397 domain-containing protein</fullName>
    </recommendedName>
</protein>
<feature type="domain" description="DUF397" evidence="1">
    <location>
        <begin position="11"/>
        <end position="62"/>
    </location>
</feature>
<dbReference type="AlphaFoldDB" id="A0AAE3GL54"/>
<evidence type="ECO:0000259" key="1">
    <source>
        <dbReference type="Pfam" id="PF04149"/>
    </source>
</evidence>
<proteinExistence type="predicted"/>
<name>A0AAE3GL54_9PSEU</name>
<organism evidence="2 3">
    <name type="scientific">Goodfellowiella coeruleoviolacea</name>
    <dbReference type="NCBI Taxonomy" id="334858"/>
    <lineage>
        <taxon>Bacteria</taxon>
        <taxon>Bacillati</taxon>
        <taxon>Actinomycetota</taxon>
        <taxon>Actinomycetes</taxon>
        <taxon>Pseudonocardiales</taxon>
        <taxon>Pseudonocardiaceae</taxon>
        <taxon>Goodfellowiella</taxon>
    </lineage>
</organism>
<dbReference type="RefSeq" id="WP_253778442.1">
    <property type="nucleotide sequence ID" value="NZ_JAMTCK010000019.1"/>
</dbReference>
<accession>A0AAE3GL54</accession>
<dbReference type="EMBL" id="JAMTCK010000019">
    <property type="protein sequence ID" value="MCP2169545.1"/>
    <property type="molecule type" value="Genomic_DNA"/>
</dbReference>
<evidence type="ECO:0000313" key="3">
    <source>
        <dbReference type="Proteomes" id="UP001206128"/>
    </source>
</evidence>
<evidence type="ECO:0000313" key="2">
    <source>
        <dbReference type="EMBL" id="MCP2169545.1"/>
    </source>
</evidence>
<dbReference type="Pfam" id="PF04149">
    <property type="entry name" value="DUF397"/>
    <property type="match status" value="1"/>
</dbReference>
<dbReference type="InterPro" id="IPR007278">
    <property type="entry name" value="DUF397"/>
</dbReference>